<gene>
    <name evidence="3" type="ORF">LVJ94_17950</name>
</gene>
<feature type="region of interest" description="Disordered" evidence="1">
    <location>
        <begin position="35"/>
        <end position="58"/>
    </location>
</feature>
<accession>A0ABZ2LHR8</accession>
<evidence type="ECO:0000313" key="3">
    <source>
        <dbReference type="EMBL" id="WXB09104.1"/>
    </source>
</evidence>
<evidence type="ECO:0000256" key="2">
    <source>
        <dbReference type="SAM" id="Phobius"/>
    </source>
</evidence>
<feature type="compositionally biased region" description="Basic and acidic residues" evidence="1">
    <location>
        <begin position="228"/>
        <end position="238"/>
    </location>
</feature>
<keyword evidence="4" id="KW-1185">Reference proteome</keyword>
<keyword evidence="2" id="KW-1133">Transmembrane helix</keyword>
<dbReference type="RefSeq" id="WP_394838777.1">
    <property type="nucleotide sequence ID" value="NZ_CP089929.1"/>
</dbReference>
<feature type="transmembrane region" description="Helical" evidence="2">
    <location>
        <begin position="12"/>
        <end position="31"/>
    </location>
</feature>
<protein>
    <recommendedName>
        <fullName evidence="5">Lipoprotein</fullName>
    </recommendedName>
</protein>
<evidence type="ECO:0000256" key="1">
    <source>
        <dbReference type="SAM" id="MobiDB-lite"/>
    </source>
</evidence>
<dbReference type="PROSITE" id="PS51257">
    <property type="entry name" value="PROKAR_LIPOPROTEIN"/>
    <property type="match status" value="1"/>
</dbReference>
<proteinExistence type="predicted"/>
<keyword evidence="2" id="KW-0472">Membrane</keyword>
<name>A0ABZ2LHR8_9BACT</name>
<dbReference type="Proteomes" id="UP001374803">
    <property type="component" value="Chromosome"/>
</dbReference>
<dbReference type="EMBL" id="CP089983">
    <property type="protein sequence ID" value="WXB09104.1"/>
    <property type="molecule type" value="Genomic_DNA"/>
</dbReference>
<feature type="region of interest" description="Disordered" evidence="1">
    <location>
        <begin position="228"/>
        <end position="275"/>
    </location>
</feature>
<sequence length="275" mass="30156">MKSRTVSTGRGGWFVGIALGVASSVGLIAVGCGGSGPAPQSAKVTPGGSKDPSQWPKDDRTMCDWRNKPEFEVSETAGTGALKPNIRRVFKTFGEGETRHKTLVCREVDTNLDGIKDDVRTFNEKGEALKEEADTDYDGRVDLWMAFVAGRLAEENVDSNHDGKPDIWKVYTDGQLSRIKRDRNYDGKPDVWEIYARGKLERMGLDETADGHVDRWDRDEMVRVQLDDEERKAREKLGQGEPTAAPGQDAFIKDAGAPSSSADAGKAPKATPKKK</sequence>
<keyword evidence="2" id="KW-0812">Transmembrane</keyword>
<evidence type="ECO:0000313" key="4">
    <source>
        <dbReference type="Proteomes" id="UP001374803"/>
    </source>
</evidence>
<reference evidence="3" key="1">
    <citation type="submission" date="2021-12" db="EMBL/GenBank/DDBJ databases">
        <title>Discovery of the Pendulisporaceae a myxobacterial family with distinct sporulation behavior and unique specialized metabolism.</title>
        <authorList>
            <person name="Garcia R."/>
            <person name="Popoff A."/>
            <person name="Bader C.D."/>
            <person name="Loehr J."/>
            <person name="Walesch S."/>
            <person name="Walt C."/>
            <person name="Boldt J."/>
            <person name="Bunk B."/>
            <person name="Haeckl F.J.F.P.J."/>
            <person name="Gunesch A.P."/>
            <person name="Birkelbach J."/>
            <person name="Nuebel U."/>
            <person name="Pietschmann T."/>
            <person name="Bach T."/>
            <person name="Mueller R."/>
        </authorList>
    </citation>
    <scope>NUCLEOTIDE SEQUENCE</scope>
    <source>
        <strain evidence="3">MSr11367</strain>
    </source>
</reference>
<feature type="compositionally biased region" description="Low complexity" evidence="1">
    <location>
        <begin position="253"/>
        <end position="275"/>
    </location>
</feature>
<organism evidence="3 4">
    <name type="scientific">Pendulispora rubella</name>
    <dbReference type="NCBI Taxonomy" id="2741070"/>
    <lineage>
        <taxon>Bacteria</taxon>
        <taxon>Pseudomonadati</taxon>
        <taxon>Myxococcota</taxon>
        <taxon>Myxococcia</taxon>
        <taxon>Myxococcales</taxon>
        <taxon>Sorangiineae</taxon>
        <taxon>Pendulisporaceae</taxon>
        <taxon>Pendulispora</taxon>
    </lineage>
</organism>
<evidence type="ECO:0008006" key="5">
    <source>
        <dbReference type="Google" id="ProtNLM"/>
    </source>
</evidence>